<protein>
    <submittedName>
        <fullName evidence="6">RND family efflux transporter MFP subunit</fullName>
    </submittedName>
</protein>
<evidence type="ECO:0000256" key="3">
    <source>
        <dbReference type="SAM" id="SignalP"/>
    </source>
</evidence>
<accession>A0A366FBM0</accession>
<dbReference type="InterPro" id="IPR006311">
    <property type="entry name" value="TAT_signal"/>
</dbReference>
<dbReference type="AlphaFoldDB" id="A0A366FBM0"/>
<feature type="domain" description="CusB-like beta-barrel" evidence="4">
    <location>
        <begin position="219"/>
        <end position="290"/>
    </location>
</feature>
<feature type="signal peptide" evidence="3">
    <location>
        <begin position="1"/>
        <end position="27"/>
    </location>
</feature>
<keyword evidence="7" id="KW-1185">Reference proteome</keyword>
<keyword evidence="3" id="KW-0732">Signal</keyword>
<dbReference type="PROSITE" id="PS51318">
    <property type="entry name" value="TAT"/>
    <property type="match status" value="1"/>
</dbReference>
<dbReference type="PANTHER" id="PTHR30469">
    <property type="entry name" value="MULTIDRUG RESISTANCE PROTEIN MDTA"/>
    <property type="match status" value="1"/>
</dbReference>
<dbReference type="InterPro" id="IPR058792">
    <property type="entry name" value="Beta-barrel_RND_2"/>
</dbReference>
<evidence type="ECO:0000313" key="7">
    <source>
        <dbReference type="Proteomes" id="UP000253529"/>
    </source>
</evidence>
<evidence type="ECO:0000313" key="6">
    <source>
        <dbReference type="EMBL" id="RBP11997.1"/>
    </source>
</evidence>
<evidence type="ECO:0000259" key="5">
    <source>
        <dbReference type="Pfam" id="PF25973"/>
    </source>
</evidence>
<organism evidence="6 7">
    <name type="scientific">Roseiarcus fermentans</name>
    <dbReference type="NCBI Taxonomy" id="1473586"/>
    <lineage>
        <taxon>Bacteria</taxon>
        <taxon>Pseudomonadati</taxon>
        <taxon>Pseudomonadota</taxon>
        <taxon>Alphaproteobacteria</taxon>
        <taxon>Hyphomicrobiales</taxon>
        <taxon>Roseiarcaceae</taxon>
        <taxon>Roseiarcus</taxon>
    </lineage>
</organism>
<dbReference type="SUPFAM" id="SSF111369">
    <property type="entry name" value="HlyD-like secretion proteins"/>
    <property type="match status" value="1"/>
</dbReference>
<evidence type="ECO:0000256" key="2">
    <source>
        <dbReference type="SAM" id="Coils"/>
    </source>
</evidence>
<proteinExistence type="inferred from homology"/>
<dbReference type="Pfam" id="PF25954">
    <property type="entry name" value="Beta-barrel_RND_2"/>
    <property type="match status" value="1"/>
</dbReference>
<feature type="domain" description="CzcB-like barrel-sandwich hybrid" evidence="5">
    <location>
        <begin position="74"/>
        <end position="210"/>
    </location>
</feature>
<dbReference type="GO" id="GO:1990281">
    <property type="term" value="C:efflux pump complex"/>
    <property type="evidence" value="ECO:0007669"/>
    <property type="project" value="TreeGrafter"/>
</dbReference>
<dbReference type="PANTHER" id="PTHR30469:SF38">
    <property type="entry name" value="HLYD FAMILY SECRETION PROTEIN"/>
    <property type="match status" value="1"/>
</dbReference>
<dbReference type="Gene3D" id="2.40.420.20">
    <property type="match status" value="1"/>
</dbReference>
<feature type="coiled-coil region" evidence="2">
    <location>
        <begin position="148"/>
        <end position="182"/>
    </location>
</feature>
<dbReference type="NCBIfam" id="TIGR01730">
    <property type="entry name" value="RND_mfp"/>
    <property type="match status" value="1"/>
</dbReference>
<feature type="chain" id="PRO_5017017477" evidence="3">
    <location>
        <begin position="28"/>
        <end position="370"/>
    </location>
</feature>
<dbReference type="EMBL" id="QNRK01000015">
    <property type="protein sequence ID" value="RBP11997.1"/>
    <property type="molecule type" value="Genomic_DNA"/>
</dbReference>
<comment type="caution">
    <text evidence="6">The sequence shown here is derived from an EMBL/GenBank/DDBJ whole genome shotgun (WGS) entry which is preliminary data.</text>
</comment>
<comment type="similarity">
    <text evidence="1">Belongs to the membrane fusion protein (MFP) (TC 8.A.1) family.</text>
</comment>
<gene>
    <name evidence="6" type="ORF">DFR50_115104</name>
</gene>
<evidence type="ECO:0000259" key="4">
    <source>
        <dbReference type="Pfam" id="PF25954"/>
    </source>
</evidence>
<sequence>MSPSGFPSIPGRRARLAALAVVALAFAAAGCKREEAAEAPPPRPVRTVIAERTELGQSVVLTGQILAEKESALAFRIGGRIIERSADVGQRVTPDQVLAKLDPQNELNALRSARAALSAAQGRLEQDANQFQRQQQLLDRGFTTRVLFDQAQQAFRTAQASVDDAKAQLEIAEDRVGFTELRANLSGTITARRAEAGEVVQPGQTVFQVARDTGWDAVFDVPAQVIRSAPADADIVIALTDDPTVTAKGRVRQVDPQADPITRTFKVRVAVTDPPAAMRLGATVTGRMDTASGKGISVPASALTAVDRSPAVWVVDPTSQTVALKPVEVLRFDPGTVVISGGLDGGEIVVTAGVQALHPGQKVRVLGAQS</sequence>
<dbReference type="Proteomes" id="UP000253529">
    <property type="component" value="Unassembled WGS sequence"/>
</dbReference>
<reference evidence="6 7" key="1">
    <citation type="submission" date="2018-06" db="EMBL/GenBank/DDBJ databases">
        <title>Genomic Encyclopedia of Type Strains, Phase IV (KMG-IV): sequencing the most valuable type-strain genomes for metagenomic binning, comparative biology and taxonomic classification.</title>
        <authorList>
            <person name="Goeker M."/>
        </authorList>
    </citation>
    <scope>NUCLEOTIDE SEQUENCE [LARGE SCALE GENOMIC DNA]</scope>
    <source>
        <strain evidence="6 7">DSM 24875</strain>
    </source>
</reference>
<dbReference type="RefSeq" id="WP_245427791.1">
    <property type="nucleotide sequence ID" value="NZ_QNRK01000015.1"/>
</dbReference>
<dbReference type="GO" id="GO:0015562">
    <property type="term" value="F:efflux transmembrane transporter activity"/>
    <property type="evidence" value="ECO:0007669"/>
    <property type="project" value="TreeGrafter"/>
</dbReference>
<keyword evidence="2" id="KW-0175">Coiled coil</keyword>
<dbReference type="InterPro" id="IPR058647">
    <property type="entry name" value="BSH_CzcB-like"/>
</dbReference>
<name>A0A366FBM0_9HYPH</name>
<dbReference type="Gene3D" id="2.40.50.100">
    <property type="match status" value="1"/>
</dbReference>
<dbReference type="Pfam" id="PF25973">
    <property type="entry name" value="BSH_CzcB"/>
    <property type="match status" value="1"/>
</dbReference>
<dbReference type="Gene3D" id="1.10.287.470">
    <property type="entry name" value="Helix hairpin bin"/>
    <property type="match status" value="1"/>
</dbReference>
<dbReference type="InterPro" id="IPR006143">
    <property type="entry name" value="RND_pump_MFP"/>
</dbReference>
<evidence type="ECO:0000256" key="1">
    <source>
        <dbReference type="ARBA" id="ARBA00009477"/>
    </source>
</evidence>
<dbReference type="Gene3D" id="2.40.30.170">
    <property type="match status" value="1"/>
</dbReference>